<reference evidence="2 3" key="1">
    <citation type="submission" date="2021-06" db="EMBL/GenBank/DDBJ databases">
        <authorList>
            <person name="Kallberg Y."/>
            <person name="Tangrot J."/>
            <person name="Rosling A."/>
        </authorList>
    </citation>
    <scope>NUCLEOTIDE SEQUENCE [LARGE SCALE GENOMIC DNA]</scope>
    <source>
        <strain evidence="2 3">120-4 pot B 10/14</strain>
    </source>
</reference>
<sequence>MGKENKEKISKKVSIFKNIYTPETISLYFELKRRYQENNNKCKQEINQPEMSNPSRRQTFPIASNSKMNGPIPKPPIHSSSVANAFSSSSKVSQQSESRTQTVNGFKEEDFIQALVQNYDNTTFYTNDEPIILSVSPIQVNATNSLNSNHSISNFHPYASAAYELVKSHDDPLIRHNKFFDENVIINGQIFNNYQTAGMSQVYDNYYSM</sequence>
<dbReference type="EMBL" id="CAJVQB010019969">
    <property type="protein sequence ID" value="CAG8792956.1"/>
    <property type="molecule type" value="Genomic_DNA"/>
</dbReference>
<feature type="region of interest" description="Disordered" evidence="1">
    <location>
        <begin position="64"/>
        <end position="103"/>
    </location>
</feature>
<organism evidence="2 3">
    <name type="scientific">Gigaspora margarita</name>
    <dbReference type="NCBI Taxonomy" id="4874"/>
    <lineage>
        <taxon>Eukaryota</taxon>
        <taxon>Fungi</taxon>
        <taxon>Fungi incertae sedis</taxon>
        <taxon>Mucoromycota</taxon>
        <taxon>Glomeromycotina</taxon>
        <taxon>Glomeromycetes</taxon>
        <taxon>Diversisporales</taxon>
        <taxon>Gigasporaceae</taxon>
        <taxon>Gigaspora</taxon>
    </lineage>
</organism>
<protein>
    <submittedName>
        <fullName evidence="2">45972_t:CDS:1</fullName>
    </submittedName>
</protein>
<dbReference type="Proteomes" id="UP000789901">
    <property type="component" value="Unassembled WGS sequence"/>
</dbReference>
<accession>A0ABN7VQT2</accession>
<comment type="caution">
    <text evidence="2">The sequence shown here is derived from an EMBL/GenBank/DDBJ whole genome shotgun (WGS) entry which is preliminary data.</text>
</comment>
<evidence type="ECO:0000256" key="1">
    <source>
        <dbReference type="SAM" id="MobiDB-lite"/>
    </source>
</evidence>
<evidence type="ECO:0000313" key="3">
    <source>
        <dbReference type="Proteomes" id="UP000789901"/>
    </source>
</evidence>
<keyword evidence="3" id="KW-1185">Reference proteome</keyword>
<name>A0ABN7VQT2_GIGMA</name>
<proteinExistence type="predicted"/>
<evidence type="ECO:0000313" key="2">
    <source>
        <dbReference type="EMBL" id="CAG8792956.1"/>
    </source>
</evidence>
<gene>
    <name evidence="2" type="ORF">GMARGA_LOCUS21540</name>
</gene>
<feature type="compositionally biased region" description="Low complexity" evidence="1">
    <location>
        <begin position="79"/>
        <end position="98"/>
    </location>
</feature>
<feature type="non-terminal residue" evidence="2">
    <location>
        <position position="209"/>
    </location>
</feature>